<evidence type="ECO:0008006" key="3">
    <source>
        <dbReference type="Google" id="ProtNLM"/>
    </source>
</evidence>
<evidence type="ECO:0000313" key="2">
    <source>
        <dbReference type="EMBL" id="CAA9347796.1"/>
    </source>
</evidence>
<feature type="transmembrane region" description="Helical" evidence="1">
    <location>
        <begin position="237"/>
        <end position="255"/>
    </location>
</feature>
<keyword evidence="1" id="KW-0812">Transmembrane</keyword>
<accession>A0A6J4M365</accession>
<feature type="transmembrane region" description="Helical" evidence="1">
    <location>
        <begin position="199"/>
        <end position="217"/>
    </location>
</feature>
<sequence>MSLLSRNPGLEVLPFDSAARNEVRLCEVPQADGSTRRYVLPAALLPLVERFDGVLGTDEVIRAQAASAPAGPTEEDLHRLVREVLVPRGFLCAPGTGEAGLAAFPAGPSYLTFRFRLLSPERVYPASRALSVLFRPAVLAVMLTAIVAAHFAFYFSIAPGHALGIENLHGYAPLVLAAIVFSSAFVHEFGHAAAAAAYGCRRTAIGWGMYLHMMVFYTDLSEAWRLPRRQRAVIDLGGIYFQSLVLLALLAWYGLTGSEIPLYAFVFTDLAILGALNPFLRLDGYWLVSDLLGIANLRAESLRVLGAAADRLRGRAPRPSASPRLGNGTTAVLAVYAVTSTVFLAYICRILVERFVVGLVSGYPRILAAFWDELSAATPAAGRIGSAGLEVLWRGLALVAMGLLLRRWALALWGSRPVAGLRRGAAARWAQARGTAAAHT</sequence>
<dbReference type="EMBL" id="CADCTW010000161">
    <property type="protein sequence ID" value="CAA9347796.1"/>
    <property type="molecule type" value="Genomic_DNA"/>
</dbReference>
<dbReference type="AlphaFoldDB" id="A0A6J4M365"/>
<feature type="transmembrane region" description="Helical" evidence="1">
    <location>
        <begin position="328"/>
        <end position="348"/>
    </location>
</feature>
<keyword evidence="1" id="KW-0472">Membrane</keyword>
<organism evidence="2">
    <name type="scientific">uncultured Gemmatimonadota bacterium</name>
    <dbReference type="NCBI Taxonomy" id="203437"/>
    <lineage>
        <taxon>Bacteria</taxon>
        <taxon>Pseudomonadati</taxon>
        <taxon>Gemmatimonadota</taxon>
        <taxon>environmental samples</taxon>
    </lineage>
</organism>
<evidence type="ECO:0000256" key="1">
    <source>
        <dbReference type="SAM" id="Phobius"/>
    </source>
</evidence>
<feature type="transmembrane region" description="Helical" evidence="1">
    <location>
        <begin position="168"/>
        <end position="187"/>
    </location>
</feature>
<feature type="transmembrane region" description="Helical" evidence="1">
    <location>
        <begin position="262"/>
        <end position="280"/>
    </location>
</feature>
<feature type="transmembrane region" description="Helical" evidence="1">
    <location>
        <begin position="132"/>
        <end position="156"/>
    </location>
</feature>
<protein>
    <recommendedName>
        <fullName evidence="3">Peptidase M50 domain-containing protein</fullName>
    </recommendedName>
</protein>
<gene>
    <name evidence="2" type="ORF">AVDCRST_MAG68-4046</name>
</gene>
<keyword evidence="1" id="KW-1133">Transmembrane helix</keyword>
<proteinExistence type="predicted"/>
<reference evidence="2" key="1">
    <citation type="submission" date="2020-02" db="EMBL/GenBank/DDBJ databases">
        <authorList>
            <person name="Meier V. D."/>
        </authorList>
    </citation>
    <scope>NUCLEOTIDE SEQUENCE</scope>
    <source>
        <strain evidence="2">AVDCRST_MAG68</strain>
    </source>
</reference>
<name>A0A6J4M365_9BACT</name>